<protein>
    <submittedName>
        <fullName evidence="1">Uncharacterized protein</fullName>
    </submittedName>
</protein>
<dbReference type="PROSITE" id="PS51257">
    <property type="entry name" value="PROKAR_LIPOPROTEIN"/>
    <property type="match status" value="1"/>
</dbReference>
<evidence type="ECO:0000313" key="1">
    <source>
        <dbReference type="EMBL" id="CAK9117440.1"/>
    </source>
</evidence>
<accession>A0ABP0SYZ8</accession>
<name>A0ABP0SYZ8_9DINO</name>
<keyword evidence="2" id="KW-1185">Reference proteome</keyword>
<dbReference type="Proteomes" id="UP001642484">
    <property type="component" value="Unassembled WGS sequence"/>
</dbReference>
<organism evidence="1 2">
    <name type="scientific">Durusdinium trenchii</name>
    <dbReference type="NCBI Taxonomy" id="1381693"/>
    <lineage>
        <taxon>Eukaryota</taxon>
        <taxon>Sar</taxon>
        <taxon>Alveolata</taxon>
        <taxon>Dinophyceae</taxon>
        <taxon>Suessiales</taxon>
        <taxon>Symbiodiniaceae</taxon>
        <taxon>Durusdinium</taxon>
    </lineage>
</organism>
<comment type="caution">
    <text evidence="1">The sequence shown here is derived from an EMBL/GenBank/DDBJ whole genome shotgun (WGS) entry which is preliminary data.</text>
</comment>
<proteinExistence type="predicted"/>
<dbReference type="EMBL" id="CAXAMN010028694">
    <property type="protein sequence ID" value="CAK9117440.1"/>
    <property type="molecule type" value="Genomic_DNA"/>
</dbReference>
<gene>
    <name evidence="1" type="ORF">CCMP2556_LOCUS54764</name>
</gene>
<reference evidence="1 2" key="1">
    <citation type="submission" date="2024-02" db="EMBL/GenBank/DDBJ databases">
        <authorList>
            <person name="Chen Y."/>
            <person name="Shah S."/>
            <person name="Dougan E. K."/>
            <person name="Thang M."/>
            <person name="Chan C."/>
        </authorList>
    </citation>
    <scope>NUCLEOTIDE SEQUENCE [LARGE SCALE GENOMIC DNA]</scope>
</reference>
<evidence type="ECO:0000313" key="2">
    <source>
        <dbReference type="Proteomes" id="UP001642484"/>
    </source>
</evidence>
<sequence>MPTSRRTGSGGGAIGASEVGCMIHWQTSASCRCLSNKHQTSSQTPTLDEGAELSSFTRLTGRSFFDILWIVPKELCAVKETALLLAVVHTDWAQTGHIDPQALEAS</sequence>